<organism evidence="1 2">
    <name type="scientific">Amycolatopsis orientalis</name>
    <name type="common">Nocardia orientalis</name>
    <dbReference type="NCBI Taxonomy" id="31958"/>
    <lineage>
        <taxon>Bacteria</taxon>
        <taxon>Bacillati</taxon>
        <taxon>Actinomycetota</taxon>
        <taxon>Actinomycetes</taxon>
        <taxon>Pseudonocardiales</taxon>
        <taxon>Pseudonocardiaceae</taxon>
        <taxon>Amycolatopsis</taxon>
    </lineage>
</organism>
<proteinExistence type="predicted"/>
<dbReference type="RefSeq" id="WP_044852926.1">
    <property type="nucleotide sequence ID" value="NZ_CP016174.1"/>
</dbReference>
<gene>
    <name evidence="1" type="ORF">SD37_17570</name>
</gene>
<accession>A0A193BYM9</accession>
<dbReference type="AlphaFoldDB" id="A0A193BYM9"/>
<dbReference type="KEGG" id="aori:SD37_17570"/>
<sequence length="124" mass="13683">MDVTKVLKSALTGTTTESRSAVRELRRETEDLVARRAGRTANRLTELGEQLADLVLVSGSRLAGIADRHSKPVGEGVRREAGRIGDSVERLSVTLSDRAILIAEELLDPQPRVTKRLSGKRRRR</sequence>
<protein>
    <submittedName>
        <fullName evidence="1">Uncharacterized protein</fullName>
    </submittedName>
</protein>
<dbReference type="STRING" id="31958.SD37_17570"/>
<name>A0A193BYM9_AMYOR</name>
<evidence type="ECO:0000313" key="2">
    <source>
        <dbReference type="Proteomes" id="UP000093695"/>
    </source>
</evidence>
<keyword evidence="2" id="KW-1185">Reference proteome</keyword>
<evidence type="ECO:0000313" key="1">
    <source>
        <dbReference type="EMBL" id="ANN17275.1"/>
    </source>
</evidence>
<dbReference type="EMBL" id="CP016174">
    <property type="protein sequence ID" value="ANN17275.1"/>
    <property type="molecule type" value="Genomic_DNA"/>
</dbReference>
<dbReference type="Proteomes" id="UP000093695">
    <property type="component" value="Chromosome"/>
</dbReference>
<reference evidence="1 2" key="1">
    <citation type="journal article" date="2015" name="Genome Announc.">
        <title>Draft Genome Sequence of Norvancomycin-Producing Strain Amycolatopsis orientalis CPCC200066.</title>
        <authorList>
            <person name="Lei X."/>
            <person name="Yuan F."/>
            <person name="Shi Y."/>
            <person name="Li X."/>
            <person name="Wang L."/>
            <person name="Hong B."/>
        </authorList>
    </citation>
    <scope>NUCLEOTIDE SEQUENCE [LARGE SCALE GENOMIC DNA]</scope>
    <source>
        <strain evidence="1 2">B-37</strain>
    </source>
</reference>